<proteinExistence type="predicted"/>
<sequence>MITITEWYGRNGNNIMQLIHAIYYAKMYNHRMIRFPTHTFLNSTEIQIQHQMEEEEAKTDVVGVFFFLGTEFKLLREMKDPYERKLIFLEYIKPIFNITSTLKPDDTLYIHVRSGDIFEPNPHRGYVQPPLCYYRNVIGDFDKVVAVCEDDKNPCVKYLRNYPHLVYESNSVAVDLAILSGIQHFQMGLGTFGMLVYWMNADLKTLYIPRYVVEKQMGLDASLPIDWGPNITVHIIDLPNYIQCGDWINSEEQRKLMIQYNA</sequence>
<evidence type="ECO:0000313" key="1">
    <source>
        <dbReference type="EMBL" id="QHT80389.1"/>
    </source>
</evidence>
<accession>A0A6C0HIR4</accession>
<protein>
    <recommendedName>
        <fullName evidence="2">Glycosyltransferase</fullName>
    </recommendedName>
</protein>
<evidence type="ECO:0008006" key="2">
    <source>
        <dbReference type="Google" id="ProtNLM"/>
    </source>
</evidence>
<name>A0A6C0HIR4_9ZZZZ</name>
<reference evidence="1" key="1">
    <citation type="journal article" date="2020" name="Nature">
        <title>Giant virus diversity and host interactions through global metagenomics.</title>
        <authorList>
            <person name="Schulz F."/>
            <person name="Roux S."/>
            <person name="Paez-Espino D."/>
            <person name="Jungbluth S."/>
            <person name="Walsh D.A."/>
            <person name="Denef V.J."/>
            <person name="McMahon K.D."/>
            <person name="Konstantinidis K.T."/>
            <person name="Eloe-Fadrosh E.A."/>
            <person name="Kyrpides N.C."/>
            <person name="Woyke T."/>
        </authorList>
    </citation>
    <scope>NUCLEOTIDE SEQUENCE</scope>
    <source>
        <strain evidence="1">GVMAG-M-3300023184-120</strain>
    </source>
</reference>
<dbReference type="EMBL" id="MN739968">
    <property type="protein sequence ID" value="QHT80389.1"/>
    <property type="molecule type" value="Genomic_DNA"/>
</dbReference>
<organism evidence="1">
    <name type="scientific">viral metagenome</name>
    <dbReference type="NCBI Taxonomy" id="1070528"/>
    <lineage>
        <taxon>unclassified sequences</taxon>
        <taxon>metagenomes</taxon>
        <taxon>organismal metagenomes</taxon>
    </lineage>
</organism>
<dbReference type="AlphaFoldDB" id="A0A6C0HIR4"/>